<dbReference type="EMBL" id="KN549390">
    <property type="protein sequence ID" value="KHJ97847.1"/>
    <property type="molecule type" value="Genomic_DNA"/>
</dbReference>
<keyword evidence="1" id="KW-0175">Coiled coil</keyword>
<dbReference type="Proteomes" id="UP000053660">
    <property type="component" value="Unassembled WGS sequence"/>
</dbReference>
<keyword evidence="3" id="KW-1185">Reference proteome</keyword>
<evidence type="ECO:0000313" key="3">
    <source>
        <dbReference type="Proteomes" id="UP000053660"/>
    </source>
</evidence>
<dbReference type="OrthoDB" id="2535391at2759"/>
<reference evidence="2 3" key="1">
    <citation type="submission" date="2014-03" db="EMBL/GenBank/DDBJ databases">
        <title>Draft genome of the hookworm Oesophagostomum dentatum.</title>
        <authorList>
            <person name="Mitreva M."/>
        </authorList>
    </citation>
    <scope>NUCLEOTIDE SEQUENCE [LARGE SCALE GENOMIC DNA]</scope>
    <source>
        <strain evidence="2 3">OD-Hann</strain>
    </source>
</reference>
<accession>A0A0B1TPT9</accession>
<feature type="coiled-coil region" evidence="1">
    <location>
        <begin position="26"/>
        <end position="53"/>
    </location>
</feature>
<evidence type="ECO:0000256" key="1">
    <source>
        <dbReference type="SAM" id="Coils"/>
    </source>
</evidence>
<dbReference type="AlphaFoldDB" id="A0A0B1TPT9"/>
<name>A0A0B1TPT9_OESDE</name>
<proteinExistence type="predicted"/>
<evidence type="ECO:0000313" key="2">
    <source>
        <dbReference type="EMBL" id="KHJ97847.1"/>
    </source>
</evidence>
<protein>
    <submittedName>
        <fullName evidence="2">Uncharacterized protein</fullName>
    </submittedName>
</protein>
<organism evidence="2 3">
    <name type="scientific">Oesophagostomum dentatum</name>
    <name type="common">Nodular worm</name>
    <dbReference type="NCBI Taxonomy" id="61180"/>
    <lineage>
        <taxon>Eukaryota</taxon>
        <taxon>Metazoa</taxon>
        <taxon>Ecdysozoa</taxon>
        <taxon>Nematoda</taxon>
        <taxon>Chromadorea</taxon>
        <taxon>Rhabditida</taxon>
        <taxon>Rhabditina</taxon>
        <taxon>Rhabditomorpha</taxon>
        <taxon>Strongyloidea</taxon>
        <taxon>Strongylidae</taxon>
        <taxon>Oesophagostomum</taxon>
    </lineage>
</organism>
<gene>
    <name evidence="2" type="ORF">OESDEN_02173</name>
</gene>
<sequence length="70" mass="8630">MSRVSERLQKRRMMKSSNFEKLQNFCREEIKKKNQYKQELHRMKIEYKKKCEETAELKARIGKMENCTVE</sequence>